<dbReference type="GO" id="GO:1990904">
    <property type="term" value="C:ribonucleoprotein complex"/>
    <property type="evidence" value="ECO:0007669"/>
    <property type="project" value="UniProtKB-KW"/>
</dbReference>
<dbReference type="Gene3D" id="2.20.150.30">
    <property type="match status" value="1"/>
</dbReference>
<keyword evidence="7" id="KW-1185">Reference proteome</keyword>
<evidence type="ECO:0000256" key="3">
    <source>
        <dbReference type="ARBA" id="ARBA00023274"/>
    </source>
</evidence>
<comment type="similarity">
    <text evidence="1 5">Belongs to the bacterial ribosomal protein bL28 family.</text>
</comment>
<dbReference type="GO" id="GO:0005840">
    <property type="term" value="C:ribosome"/>
    <property type="evidence" value="ECO:0007669"/>
    <property type="project" value="UniProtKB-KW"/>
</dbReference>
<dbReference type="Pfam" id="PF00830">
    <property type="entry name" value="Ribosomal_L28"/>
    <property type="match status" value="1"/>
</dbReference>
<dbReference type="GO" id="GO:0003735">
    <property type="term" value="F:structural constituent of ribosome"/>
    <property type="evidence" value="ECO:0007669"/>
    <property type="project" value="InterPro"/>
</dbReference>
<dbReference type="InterPro" id="IPR037147">
    <property type="entry name" value="Ribosomal_bL28_sf"/>
</dbReference>
<organism evidence="6 7">
    <name type="scientific">Thermogutta terrifontis</name>
    <dbReference type="NCBI Taxonomy" id="1331910"/>
    <lineage>
        <taxon>Bacteria</taxon>
        <taxon>Pseudomonadati</taxon>
        <taxon>Planctomycetota</taxon>
        <taxon>Planctomycetia</taxon>
        <taxon>Pirellulales</taxon>
        <taxon>Thermoguttaceae</taxon>
        <taxon>Thermogutta</taxon>
    </lineage>
</organism>
<dbReference type="OrthoDB" id="9805609at2"/>
<evidence type="ECO:0000256" key="4">
    <source>
        <dbReference type="ARBA" id="ARBA00035174"/>
    </source>
</evidence>
<proteinExistence type="inferred from homology"/>
<evidence type="ECO:0000313" key="7">
    <source>
        <dbReference type="Proteomes" id="UP000215086"/>
    </source>
</evidence>
<keyword evidence="2 5" id="KW-0689">Ribosomal protein</keyword>
<dbReference type="PANTHER" id="PTHR39080">
    <property type="entry name" value="50S RIBOSOMAL PROTEIN L28"/>
    <property type="match status" value="1"/>
</dbReference>
<keyword evidence="3 5" id="KW-0687">Ribonucleoprotein</keyword>
<sequence>MGQKCEICGKTAAIGKQVATRGKAKYLGGVGTKITGISPRQFKPNLQRIRITDENGAARRVRVCTQCLKSGRVTKRIKNKPFQLPADAMALLAAAKEKAAQKGKKKKVSKS</sequence>
<dbReference type="GO" id="GO:0006412">
    <property type="term" value="P:translation"/>
    <property type="evidence" value="ECO:0007669"/>
    <property type="project" value="UniProtKB-UniRule"/>
</dbReference>
<evidence type="ECO:0000256" key="2">
    <source>
        <dbReference type="ARBA" id="ARBA00022980"/>
    </source>
</evidence>
<evidence type="ECO:0000313" key="6">
    <source>
        <dbReference type="EMBL" id="ASV77011.1"/>
    </source>
</evidence>
<accession>A0A286RM45</accession>
<dbReference type="HAMAP" id="MF_00373">
    <property type="entry name" value="Ribosomal_bL28"/>
    <property type="match status" value="1"/>
</dbReference>
<dbReference type="PANTHER" id="PTHR39080:SF1">
    <property type="entry name" value="LARGE RIBOSOMAL SUBUNIT PROTEIN BL28A"/>
    <property type="match status" value="1"/>
</dbReference>
<dbReference type="InterPro" id="IPR050096">
    <property type="entry name" value="Bacterial_rp_bL28"/>
</dbReference>
<dbReference type="SUPFAM" id="SSF143800">
    <property type="entry name" value="L28p-like"/>
    <property type="match status" value="1"/>
</dbReference>
<dbReference type="Proteomes" id="UP000215086">
    <property type="component" value="Chromosome"/>
</dbReference>
<dbReference type="InterPro" id="IPR034704">
    <property type="entry name" value="Ribosomal_bL28/bL31-like_sf"/>
</dbReference>
<dbReference type="NCBIfam" id="TIGR00009">
    <property type="entry name" value="L28"/>
    <property type="match status" value="1"/>
</dbReference>
<gene>
    <name evidence="5" type="primary">rpmB</name>
    <name evidence="6" type="ORF">THTE_4410</name>
</gene>
<protein>
    <recommendedName>
        <fullName evidence="4 5">Large ribosomal subunit protein bL28</fullName>
    </recommendedName>
</protein>
<dbReference type="InterPro" id="IPR001383">
    <property type="entry name" value="Ribosomal_bL28_bact-type"/>
</dbReference>
<dbReference type="AlphaFoldDB" id="A0A286RM45"/>
<dbReference type="KEGG" id="ttf:THTE_4410"/>
<dbReference type="InterPro" id="IPR026569">
    <property type="entry name" value="Ribosomal_bL28"/>
</dbReference>
<dbReference type="RefSeq" id="WP_095416652.1">
    <property type="nucleotide sequence ID" value="NZ_CP018477.1"/>
</dbReference>
<dbReference type="EMBL" id="CP018477">
    <property type="protein sequence ID" value="ASV77011.1"/>
    <property type="molecule type" value="Genomic_DNA"/>
</dbReference>
<evidence type="ECO:0000256" key="1">
    <source>
        <dbReference type="ARBA" id="ARBA00008760"/>
    </source>
</evidence>
<reference evidence="6 7" key="1">
    <citation type="journal article" name="Front. Microbiol.">
        <title>Sugar Metabolism of the First Thermophilic Planctomycete Thermogutta terrifontis: Comparative Genomic and Transcriptomic Approaches.</title>
        <authorList>
            <person name="Elcheninov A.G."/>
            <person name="Menzel P."/>
            <person name="Gudbergsdottir S.R."/>
            <person name="Slesarev A.I."/>
            <person name="Kadnikov V.V."/>
            <person name="Krogh A."/>
            <person name="Bonch-Osmolovskaya E.A."/>
            <person name="Peng X."/>
            <person name="Kublanov I.V."/>
        </authorList>
    </citation>
    <scope>NUCLEOTIDE SEQUENCE [LARGE SCALE GENOMIC DNA]</scope>
    <source>
        <strain evidence="6 7">R1</strain>
    </source>
</reference>
<name>A0A286RM45_9BACT</name>
<evidence type="ECO:0000256" key="5">
    <source>
        <dbReference type="HAMAP-Rule" id="MF_00373"/>
    </source>
</evidence>
<dbReference type="Gene3D" id="2.30.170.40">
    <property type="entry name" value="Ribosomal protein L28/L24"/>
    <property type="match status" value="1"/>
</dbReference>